<gene>
    <name evidence="4" type="ORF">CQA76_03055</name>
</gene>
<sequence>MKSNKTVSKKSLTRKSKIKKIASELFLSNGFQETSLKDIVKISGGSYSNIYESFRGKEGLFFEILDDICQEHFKLIASQTKILENQSLKENLISFGITFTNIYNNNRIVALGKMIFSLVYDKKNILQNWISNNQQYFAYNILIDLFKKEKNEFLQQNSLKLAITFCAMLKEPYYTLNVLANSSLMNKKEQQEHVEFIVDLFLNGLVNKTSIS</sequence>
<dbReference type="EMBL" id="NXMA01000004">
    <property type="protein sequence ID" value="TKX32615.1"/>
    <property type="molecule type" value="Genomic_DNA"/>
</dbReference>
<protein>
    <submittedName>
        <fullName evidence="4">TetR/AcrR family transcriptional regulator</fullName>
    </submittedName>
</protein>
<dbReference type="GO" id="GO:0003677">
    <property type="term" value="F:DNA binding"/>
    <property type="evidence" value="ECO:0007669"/>
    <property type="project" value="UniProtKB-UniRule"/>
</dbReference>
<dbReference type="AlphaFoldDB" id="A0A4U7BQJ9"/>
<comment type="caution">
    <text evidence="4">The sequence shown here is derived from an EMBL/GenBank/DDBJ whole genome shotgun (WGS) entry which is preliminary data.</text>
</comment>
<dbReference type="PROSITE" id="PS50977">
    <property type="entry name" value="HTH_TETR_2"/>
    <property type="match status" value="1"/>
</dbReference>
<evidence type="ECO:0000259" key="3">
    <source>
        <dbReference type="PROSITE" id="PS50977"/>
    </source>
</evidence>
<dbReference type="SUPFAM" id="SSF46689">
    <property type="entry name" value="Homeodomain-like"/>
    <property type="match status" value="1"/>
</dbReference>
<evidence type="ECO:0000313" key="4">
    <source>
        <dbReference type="EMBL" id="TKX32615.1"/>
    </source>
</evidence>
<name>A0A4U7BQJ9_9BACT</name>
<dbReference type="InterPro" id="IPR009057">
    <property type="entry name" value="Homeodomain-like_sf"/>
</dbReference>
<feature type="DNA-binding region" description="H-T-H motif" evidence="2">
    <location>
        <begin position="35"/>
        <end position="54"/>
    </location>
</feature>
<evidence type="ECO:0000313" key="5">
    <source>
        <dbReference type="Proteomes" id="UP000310353"/>
    </source>
</evidence>
<accession>A0A4U7BQJ9</accession>
<dbReference type="RefSeq" id="WP_137621981.1">
    <property type="nucleotide sequence ID" value="NZ_NXMA01000004.1"/>
</dbReference>
<dbReference type="PANTHER" id="PTHR43479">
    <property type="entry name" value="ACREF/ENVCD OPERON REPRESSOR-RELATED"/>
    <property type="match status" value="1"/>
</dbReference>
<dbReference type="OrthoDB" id="5422199at2"/>
<dbReference type="InterPro" id="IPR001647">
    <property type="entry name" value="HTH_TetR"/>
</dbReference>
<keyword evidence="1 2" id="KW-0238">DNA-binding</keyword>
<dbReference type="Gene3D" id="1.10.10.60">
    <property type="entry name" value="Homeodomain-like"/>
    <property type="match status" value="1"/>
</dbReference>
<evidence type="ECO:0000256" key="1">
    <source>
        <dbReference type="ARBA" id="ARBA00023125"/>
    </source>
</evidence>
<reference evidence="4 5" key="1">
    <citation type="submission" date="2018-05" db="EMBL/GenBank/DDBJ databases">
        <title>Novel Campyloabacter and Helicobacter Species and Strains.</title>
        <authorList>
            <person name="Mannion A.J."/>
            <person name="Shen Z."/>
            <person name="Fox J.G."/>
        </authorList>
    </citation>
    <scope>NUCLEOTIDE SEQUENCE [LARGE SCALE GENOMIC DNA]</scope>
    <source>
        <strain evidence="5">MIT17-670</strain>
    </source>
</reference>
<dbReference type="Proteomes" id="UP000310353">
    <property type="component" value="Unassembled WGS sequence"/>
</dbReference>
<dbReference type="PANTHER" id="PTHR43479:SF11">
    <property type="entry name" value="ACREF_ENVCD OPERON REPRESSOR-RELATED"/>
    <property type="match status" value="1"/>
</dbReference>
<dbReference type="Gene3D" id="1.10.357.10">
    <property type="entry name" value="Tetracycline Repressor, domain 2"/>
    <property type="match status" value="1"/>
</dbReference>
<proteinExistence type="predicted"/>
<evidence type="ECO:0000256" key="2">
    <source>
        <dbReference type="PROSITE-ProRule" id="PRU00335"/>
    </source>
</evidence>
<dbReference type="Pfam" id="PF00440">
    <property type="entry name" value="TetR_N"/>
    <property type="match status" value="1"/>
</dbReference>
<feature type="domain" description="HTH tetR-type" evidence="3">
    <location>
        <begin position="12"/>
        <end position="72"/>
    </location>
</feature>
<keyword evidence="5" id="KW-1185">Reference proteome</keyword>
<organism evidence="4 5">
    <name type="scientific">Campylobacter aviculae</name>
    <dbReference type="NCBI Taxonomy" id="2510190"/>
    <lineage>
        <taxon>Bacteria</taxon>
        <taxon>Pseudomonadati</taxon>
        <taxon>Campylobacterota</taxon>
        <taxon>Epsilonproteobacteria</taxon>
        <taxon>Campylobacterales</taxon>
        <taxon>Campylobacteraceae</taxon>
        <taxon>Campylobacter</taxon>
    </lineage>
</organism>
<dbReference type="InterPro" id="IPR050624">
    <property type="entry name" value="HTH-type_Tx_Regulator"/>
</dbReference>